<dbReference type="OrthoDB" id="10059103at2759"/>
<proteinExistence type="predicted"/>
<evidence type="ECO:0000313" key="2">
    <source>
        <dbReference type="EMBL" id="CAH1953520.1"/>
    </source>
</evidence>
<organism evidence="2 3">
    <name type="scientific">Acanthoscelides obtectus</name>
    <name type="common">Bean weevil</name>
    <name type="synonym">Bruchus obtectus</name>
    <dbReference type="NCBI Taxonomy" id="200917"/>
    <lineage>
        <taxon>Eukaryota</taxon>
        <taxon>Metazoa</taxon>
        <taxon>Ecdysozoa</taxon>
        <taxon>Arthropoda</taxon>
        <taxon>Hexapoda</taxon>
        <taxon>Insecta</taxon>
        <taxon>Pterygota</taxon>
        <taxon>Neoptera</taxon>
        <taxon>Endopterygota</taxon>
        <taxon>Coleoptera</taxon>
        <taxon>Polyphaga</taxon>
        <taxon>Cucujiformia</taxon>
        <taxon>Chrysomeloidea</taxon>
        <taxon>Chrysomelidae</taxon>
        <taxon>Bruchinae</taxon>
        <taxon>Bruchini</taxon>
        <taxon>Acanthoscelides</taxon>
    </lineage>
</organism>
<reference evidence="2" key="1">
    <citation type="submission" date="2022-03" db="EMBL/GenBank/DDBJ databases">
        <authorList>
            <person name="Sayadi A."/>
        </authorList>
    </citation>
    <scope>NUCLEOTIDE SEQUENCE</scope>
</reference>
<name>A0A9P0NRR4_ACAOB</name>
<dbReference type="AlphaFoldDB" id="A0A9P0NRR4"/>
<protein>
    <submittedName>
        <fullName evidence="2">Uncharacterized protein</fullName>
    </submittedName>
</protein>
<comment type="caution">
    <text evidence="2">The sequence shown here is derived from an EMBL/GenBank/DDBJ whole genome shotgun (WGS) entry which is preliminary data.</text>
</comment>
<gene>
    <name evidence="2" type="ORF">ACAOBT_LOCUS90</name>
</gene>
<evidence type="ECO:0000256" key="1">
    <source>
        <dbReference type="SAM" id="Phobius"/>
    </source>
</evidence>
<keyword evidence="1" id="KW-1133">Transmembrane helix</keyword>
<evidence type="ECO:0000313" key="3">
    <source>
        <dbReference type="Proteomes" id="UP001152888"/>
    </source>
</evidence>
<keyword evidence="1" id="KW-0472">Membrane</keyword>
<dbReference type="EMBL" id="CAKOFQ010006651">
    <property type="protein sequence ID" value="CAH1953520.1"/>
    <property type="molecule type" value="Genomic_DNA"/>
</dbReference>
<accession>A0A9P0NRR4</accession>
<keyword evidence="3" id="KW-1185">Reference proteome</keyword>
<dbReference type="Proteomes" id="UP001152888">
    <property type="component" value="Unassembled WGS sequence"/>
</dbReference>
<feature type="transmembrane region" description="Helical" evidence="1">
    <location>
        <begin position="51"/>
        <end position="72"/>
    </location>
</feature>
<sequence>MPKKVIRICSEENFKKELEKIYDEMRRQNVPEEDIKKYFFIVTKNMRFFNIFDYIIIFSSVIMIFLCMLSYFESVSWYSSALGRIYLIKLLPIYDWTHLKNKPCLIERTEMSPIASDFECGSCENIQRLDVYDYLDEDDLEERYINLDIPVIITKSLEHWPKDSDFLDIAIRENSFFFSYPCRFSGNVHKGHGNVGEILDKVKHFNQFYIHFQNCNLEAMRIFRKYTFRPAVIPRTYSPTTYNWLLWNKDYNTTNYKPIQLIEKLTAFGQVFGSTHVKLVPRKNCKTLCPTLNIKLFAHELLVFTSLWDLEYKPTESGENMAIVMEIKS</sequence>
<keyword evidence="1" id="KW-0812">Transmembrane</keyword>